<dbReference type="Proteomes" id="UP000809349">
    <property type="component" value="Unassembled WGS sequence"/>
</dbReference>
<dbReference type="SUPFAM" id="SSF53850">
    <property type="entry name" value="Periplasmic binding protein-like II"/>
    <property type="match status" value="1"/>
</dbReference>
<proteinExistence type="inferred from homology"/>
<organism evidence="3 4">
    <name type="scientific">Massilia soli</name>
    <dbReference type="NCBI Taxonomy" id="2792854"/>
    <lineage>
        <taxon>Bacteria</taxon>
        <taxon>Pseudomonadati</taxon>
        <taxon>Pseudomonadota</taxon>
        <taxon>Betaproteobacteria</taxon>
        <taxon>Burkholderiales</taxon>
        <taxon>Oxalobacteraceae</taxon>
        <taxon>Telluria group</taxon>
        <taxon>Massilia</taxon>
    </lineage>
</organism>
<dbReference type="PANTHER" id="PTHR42928:SF5">
    <property type="entry name" value="BLR1237 PROTEIN"/>
    <property type="match status" value="1"/>
</dbReference>
<dbReference type="PIRSF" id="PIRSF017082">
    <property type="entry name" value="YflP"/>
    <property type="match status" value="1"/>
</dbReference>
<reference evidence="3 4" key="1">
    <citation type="submission" date="2021-08" db="EMBL/GenBank/DDBJ databases">
        <title>Massilia sp. R798.</title>
        <authorList>
            <person name="Baek J.H."/>
            <person name="Jung H.S."/>
            <person name="Kim K.R."/>
            <person name="Jeon C.O."/>
        </authorList>
    </citation>
    <scope>NUCLEOTIDE SEQUENCE [LARGE SCALE GENOMIC DNA]</scope>
    <source>
        <strain evidence="3 4">R798</strain>
    </source>
</reference>
<accession>A0ABS7ST84</accession>
<protein>
    <submittedName>
        <fullName evidence="3">Tripartite tricarboxylate transporter substrate binding protein</fullName>
    </submittedName>
</protein>
<keyword evidence="4" id="KW-1185">Reference proteome</keyword>
<comment type="similarity">
    <text evidence="1">Belongs to the UPF0065 (bug) family.</text>
</comment>
<dbReference type="PANTHER" id="PTHR42928">
    <property type="entry name" value="TRICARBOXYLATE-BINDING PROTEIN"/>
    <property type="match status" value="1"/>
</dbReference>
<feature type="signal peptide" evidence="2">
    <location>
        <begin position="1"/>
        <end position="39"/>
    </location>
</feature>
<dbReference type="RefSeq" id="WP_223469633.1">
    <property type="nucleotide sequence ID" value="NZ_JAFBIL020000007.1"/>
</dbReference>
<dbReference type="Gene3D" id="3.40.190.10">
    <property type="entry name" value="Periplasmic binding protein-like II"/>
    <property type="match status" value="1"/>
</dbReference>
<dbReference type="CDD" id="cd07012">
    <property type="entry name" value="PBP2_Bug_TTT"/>
    <property type="match status" value="1"/>
</dbReference>
<evidence type="ECO:0000313" key="4">
    <source>
        <dbReference type="Proteomes" id="UP000809349"/>
    </source>
</evidence>
<dbReference type="InterPro" id="IPR042100">
    <property type="entry name" value="Bug_dom1"/>
</dbReference>
<comment type="caution">
    <text evidence="3">The sequence shown here is derived from an EMBL/GenBank/DDBJ whole genome shotgun (WGS) entry which is preliminary data.</text>
</comment>
<dbReference type="Gene3D" id="3.40.190.150">
    <property type="entry name" value="Bordetella uptake gene, domain 1"/>
    <property type="match status" value="1"/>
</dbReference>
<evidence type="ECO:0000256" key="1">
    <source>
        <dbReference type="ARBA" id="ARBA00006987"/>
    </source>
</evidence>
<evidence type="ECO:0000313" key="3">
    <source>
        <dbReference type="EMBL" id="MBZ2209163.1"/>
    </source>
</evidence>
<evidence type="ECO:0000256" key="2">
    <source>
        <dbReference type="SAM" id="SignalP"/>
    </source>
</evidence>
<keyword evidence="2" id="KW-0732">Signal</keyword>
<dbReference type="Pfam" id="PF03401">
    <property type="entry name" value="TctC"/>
    <property type="match status" value="1"/>
</dbReference>
<dbReference type="InterPro" id="IPR006311">
    <property type="entry name" value="TAT_signal"/>
</dbReference>
<feature type="chain" id="PRO_5045565788" evidence="2">
    <location>
        <begin position="40"/>
        <end position="334"/>
    </location>
</feature>
<gene>
    <name evidence="3" type="ORF">I4X03_017985</name>
</gene>
<dbReference type="PROSITE" id="PS51318">
    <property type="entry name" value="TAT"/>
    <property type="match status" value="1"/>
</dbReference>
<dbReference type="InterPro" id="IPR005064">
    <property type="entry name" value="BUG"/>
</dbReference>
<sequence>MNKAFKKIDKTRRAVVRSAGAALAFALASTVAAPSLAHAAYPDRPIKFIVPYSPGGLGDSFARLVAQGLSERLGQAVIVENMPGASQAIGAAAAAKAAPDGYTLFMGTQSGLVLNPIAQKKVPFDPVKDFAPVSMLFSSPLFLVVHPSVAAKTVPELIALAKSRPDELTVATIGDGTSTNLGALMFQKRAGVKFMHVPYKGSAPAITDVLAGRVDVFFEGGASALPYVRQGKLRALASTAEERTEKAAPGLPTLKESFPGLSLEVWFGIVAPAGTPKPVIDLLNKEIKAVQTSARIHELAANLGADVVPSTPEELGERIRKELVEYTTIMRAAK</sequence>
<dbReference type="EMBL" id="JAFBIL020000007">
    <property type="protein sequence ID" value="MBZ2209163.1"/>
    <property type="molecule type" value="Genomic_DNA"/>
</dbReference>
<name>A0ABS7ST84_9BURK</name>